<evidence type="ECO:0000256" key="1">
    <source>
        <dbReference type="SAM" id="MobiDB-lite"/>
    </source>
</evidence>
<keyword evidence="4" id="KW-1185">Reference proteome</keyword>
<evidence type="ECO:0000256" key="2">
    <source>
        <dbReference type="SAM" id="Phobius"/>
    </source>
</evidence>
<keyword evidence="2" id="KW-0472">Membrane</keyword>
<dbReference type="Proteomes" id="UP001232750">
    <property type="component" value="Unassembled WGS sequence"/>
</dbReference>
<feature type="compositionally biased region" description="Pro residues" evidence="1">
    <location>
        <begin position="8"/>
        <end position="18"/>
    </location>
</feature>
<dbReference type="RefSeq" id="WP_283830659.1">
    <property type="nucleotide sequence ID" value="NZ_JASJEU010000003.1"/>
</dbReference>
<feature type="region of interest" description="Disordered" evidence="1">
    <location>
        <begin position="1"/>
        <end position="34"/>
    </location>
</feature>
<accession>A0ABT7DII2</accession>
<feature type="compositionally biased region" description="Polar residues" evidence="1">
    <location>
        <begin position="22"/>
        <end position="31"/>
    </location>
</feature>
<feature type="transmembrane region" description="Helical" evidence="2">
    <location>
        <begin position="98"/>
        <end position="118"/>
    </location>
</feature>
<organism evidence="3 4">
    <name type="scientific">Gordonibacter faecis</name>
    <dbReference type="NCBI Taxonomy" id="3047475"/>
    <lineage>
        <taxon>Bacteria</taxon>
        <taxon>Bacillati</taxon>
        <taxon>Actinomycetota</taxon>
        <taxon>Coriobacteriia</taxon>
        <taxon>Eggerthellales</taxon>
        <taxon>Eggerthellaceae</taxon>
        <taxon>Gordonibacter</taxon>
    </lineage>
</organism>
<keyword evidence="2" id="KW-0812">Transmembrane</keyword>
<reference evidence="3 4" key="1">
    <citation type="submission" date="2023-05" db="EMBL/GenBank/DDBJ databases">
        <title>Gordonibacter KGMB12511T sp. nov., isolated from faeces of healthy Korean.</title>
        <authorList>
            <person name="Kim H.S."/>
            <person name="Kim J.-S."/>
            <person name="Suh M.K."/>
            <person name="Eom M.K."/>
            <person name="Do H.E."/>
            <person name="Lee J.-S."/>
        </authorList>
    </citation>
    <scope>NUCLEOTIDE SEQUENCE [LARGE SCALE GENOMIC DNA]</scope>
    <source>
        <strain evidence="3 4">KGMB12511</strain>
    </source>
</reference>
<comment type="caution">
    <text evidence="3">The sequence shown here is derived from an EMBL/GenBank/DDBJ whole genome shotgun (WGS) entry which is preliminary data.</text>
</comment>
<gene>
    <name evidence="3" type="ORF">QNJ86_00790</name>
</gene>
<protein>
    <recommendedName>
        <fullName evidence="5">DUF4190 domain-containing protein</fullName>
    </recommendedName>
</protein>
<sequence>MSEHNGLPQPPQAPISPEPPRHNSNTPQPNKQDMHELKTAQNLILVSSLAAAVSLLIGGVFLSGAGFICGFIALRKLNELTKKSGAIRTAAVNLKRSCYIALVFCAVAFVLMAVYAYLATPVILEALESGEYGDLFNGSTSEPAQNTSAWG</sequence>
<name>A0ABT7DII2_9ACTN</name>
<feature type="transmembrane region" description="Helical" evidence="2">
    <location>
        <begin position="43"/>
        <end position="74"/>
    </location>
</feature>
<keyword evidence="2" id="KW-1133">Transmembrane helix</keyword>
<evidence type="ECO:0008006" key="5">
    <source>
        <dbReference type="Google" id="ProtNLM"/>
    </source>
</evidence>
<dbReference type="EMBL" id="JASJEU010000003">
    <property type="protein sequence ID" value="MDJ1649328.1"/>
    <property type="molecule type" value="Genomic_DNA"/>
</dbReference>
<proteinExistence type="predicted"/>
<evidence type="ECO:0000313" key="3">
    <source>
        <dbReference type="EMBL" id="MDJ1649328.1"/>
    </source>
</evidence>
<evidence type="ECO:0000313" key="4">
    <source>
        <dbReference type="Proteomes" id="UP001232750"/>
    </source>
</evidence>